<name>A0A251WX54_9RHOB</name>
<dbReference type="InterPro" id="IPR033479">
    <property type="entry name" value="dCache_1"/>
</dbReference>
<dbReference type="InterPro" id="IPR004358">
    <property type="entry name" value="Sig_transdc_His_kin-like_C"/>
</dbReference>
<dbReference type="Gene3D" id="3.30.565.10">
    <property type="entry name" value="Histidine kinase-like ATPase, C-terminal domain"/>
    <property type="match status" value="1"/>
</dbReference>
<keyword evidence="12" id="KW-0902">Two-component regulatory system</keyword>
<evidence type="ECO:0000256" key="14">
    <source>
        <dbReference type="SAM" id="Coils"/>
    </source>
</evidence>
<sequence>MRAIYILIIVLTAPLAGWAVNHFSYRYFVTDEVAKADGTLSLYRSSITAELEQYAPLIYVLARDPVLIDGAATGDMTYVNPRLRDFSDQAELDAIYFIRPDGITTAASNFENDLSFIGQDYSFRPYFQIAANGQRGQFYAIGATTGLPGFFLSEPVVSDAGETLGVIVLKISFATLKQTWVSAGEQVFLANEDGVIILTSTAEWAYRTLAPLSDEQRSKIATTRQFADIELASLDWRRTGPQTAEVNSDPRLYLMSNALPYGWSLHYFVSDDRAVARSWLVTAGIAILAGLAVLAVQIQHARQVGQALKRSEKEEAILRTANDKLALEIAERRQAESELRRTQRELQKASRLAALGELSASVTHELGQPISAMRNHLAAAEYRAPDGKVLGKLGGLVDRMEGITKQLKFFATPDPEPFEVVDLRTSMAASIALLQHRIDAAKVTVDQRIPDDPMQVWGSRLRIEQVMTNLIRNALDAVDDTDAPQVEIAMGQDDQIVWFSVGDNGHGLGQSTLNDLAEPFVTTRASGAGMGLGLAISANIIKDHDGEMTAQNRETGGAVFRVTFPAAHLPT</sequence>
<evidence type="ECO:0000256" key="13">
    <source>
        <dbReference type="ARBA" id="ARBA00023136"/>
    </source>
</evidence>
<dbReference type="SUPFAM" id="SSF55874">
    <property type="entry name" value="ATPase domain of HSP90 chaperone/DNA topoisomerase II/histidine kinase"/>
    <property type="match status" value="1"/>
</dbReference>
<feature type="coiled-coil region" evidence="14">
    <location>
        <begin position="318"/>
        <end position="352"/>
    </location>
</feature>
<keyword evidence="10" id="KW-0067">ATP-binding</keyword>
<evidence type="ECO:0000256" key="10">
    <source>
        <dbReference type="ARBA" id="ARBA00022840"/>
    </source>
</evidence>
<feature type="domain" description="Histidine kinase" evidence="16">
    <location>
        <begin position="361"/>
        <end position="568"/>
    </location>
</feature>
<evidence type="ECO:0000256" key="12">
    <source>
        <dbReference type="ARBA" id="ARBA00023012"/>
    </source>
</evidence>
<dbReference type="GO" id="GO:0000155">
    <property type="term" value="F:phosphorelay sensor kinase activity"/>
    <property type="evidence" value="ECO:0007669"/>
    <property type="project" value="InterPro"/>
</dbReference>
<feature type="transmembrane region" description="Helical" evidence="15">
    <location>
        <begin position="278"/>
        <end position="296"/>
    </location>
</feature>
<dbReference type="InterPro" id="IPR036890">
    <property type="entry name" value="HATPase_C_sf"/>
</dbReference>
<dbReference type="PROSITE" id="PS50109">
    <property type="entry name" value="HIS_KIN"/>
    <property type="match status" value="1"/>
</dbReference>
<gene>
    <name evidence="17" type="ORF">BVC71_13685</name>
</gene>
<keyword evidence="14" id="KW-0175">Coiled coil</keyword>
<comment type="caution">
    <text evidence="17">The sequence shown here is derived from an EMBL/GenBank/DDBJ whole genome shotgun (WGS) entry which is preliminary data.</text>
</comment>
<protein>
    <recommendedName>
        <fullName evidence="3">histidine kinase</fullName>
        <ecNumber evidence="3">2.7.13.3</ecNumber>
    </recommendedName>
</protein>
<dbReference type="Proteomes" id="UP000194664">
    <property type="component" value="Unassembled WGS sequence"/>
</dbReference>
<evidence type="ECO:0000256" key="3">
    <source>
        <dbReference type="ARBA" id="ARBA00012438"/>
    </source>
</evidence>
<comment type="subcellular location">
    <subcellularLocation>
        <location evidence="2">Cell membrane</location>
        <topology evidence="2">Multi-pass membrane protein</topology>
    </subcellularLocation>
</comment>
<evidence type="ECO:0000313" key="18">
    <source>
        <dbReference type="Proteomes" id="UP000194664"/>
    </source>
</evidence>
<keyword evidence="7 15" id="KW-0812">Transmembrane</keyword>
<dbReference type="Gene3D" id="3.30.450.20">
    <property type="entry name" value="PAS domain"/>
    <property type="match status" value="2"/>
</dbReference>
<evidence type="ECO:0000256" key="1">
    <source>
        <dbReference type="ARBA" id="ARBA00000085"/>
    </source>
</evidence>
<organism evidence="17 18">
    <name type="scientific">Marivivens niveibacter</name>
    <dbReference type="NCBI Taxonomy" id="1930667"/>
    <lineage>
        <taxon>Bacteria</taxon>
        <taxon>Pseudomonadati</taxon>
        <taxon>Pseudomonadota</taxon>
        <taxon>Alphaproteobacteria</taxon>
        <taxon>Rhodobacterales</taxon>
        <taxon>Paracoccaceae</taxon>
        <taxon>Marivivens group</taxon>
        <taxon>Marivivens</taxon>
    </lineage>
</organism>
<keyword evidence="6" id="KW-0808">Transferase</keyword>
<dbReference type="EC" id="2.7.13.3" evidence="3"/>
<evidence type="ECO:0000313" key="17">
    <source>
        <dbReference type="EMBL" id="OUD08543.1"/>
    </source>
</evidence>
<comment type="catalytic activity">
    <reaction evidence="1">
        <text>ATP + protein L-histidine = ADP + protein N-phospho-L-histidine.</text>
        <dbReference type="EC" id="2.7.13.3"/>
    </reaction>
</comment>
<accession>A0A251WX54</accession>
<dbReference type="AlphaFoldDB" id="A0A251WX54"/>
<evidence type="ECO:0000256" key="7">
    <source>
        <dbReference type="ARBA" id="ARBA00022692"/>
    </source>
</evidence>
<keyword evidence="4" id="KW-1003">Cell membrane</keyword>
<dbReference type="SUPFAM" id="SSF103190">
    <property type="entry name" value="Sensory domain-like"/>
    <property type="match status" value="1"/>
</dbReference>
<dbReference type="SMART" id="SM00388">
    <property type="entry name" value="HisKA"/>
    <property type="match status" value="1"/>
</dbReference>
<keyword evidence="5" id="KW-0597">Phosphoprotein</keyword>
<evidence type="ECO:0000256" key="11">
    <source>
        <dbReference type="ARBA" id="ARBA00022989"/>
    </source>
</evidence>
<evidence type="ECO:0000256" key="2">
    <source>
        <dbReference type="ARBA" id="ARBA00004651"/>
    </source>
</evidence>
<evidence type="ECO:0000256" key="8">
    <source>
        <dbReference type="ARBA" id="ARBA00022741"/>
    </source>
</evidence>
<dbReference type="PIRSF" id="PIRSF036431">
    <property type="entry name" value="STHK_DctB"/>
    <property type="match status" value="1"/>
</dbReference>
<dbReference type="OrthoDB" id="7568856at2"/>
<dbReference type="SMART" id="SM00387">
    <property type="entry name" value="HATPase_c"/>
    <property type="match status" value="1"/>
</dbReference>
<keyword evidence="8" id="KW-0547">Nucleotide-binding</keyword>
<dbReference type="Gene3D" id="1.10.287.130">
    <property type="match status" value="1"/>
</dbReference>
<dbReference type="RefSeq" id="WP_086452239.1">
    <property type="nucleotide sequence ID" value="NZ_MSPP01000005.1"/>
</dbReference>
<evidence type="ECO:0000256" key="6">
    <source>
        <dbReference type="ARBA" id="ARBA00022679"/>
    </source>
</evidence>
<dbReference type="CDD" id="cd12914">
    <property type="entry name" value="PDC1_DGC_like"/>
    <property type="match status" value="1"/>
</dbReference>
<dbReference type="Pfam" id="PF02518">
    <property type="entry name" value="HATPase_c"/>
    <property type="match status" value="1"/>
</dbReference>
<keyword evidence="11 15" id="KW-1133">Transmembrane helix</keyword>
<keyword evidence="9" id="KW-0418">Kinase</keyword>
<evidence type="ECO:0000256" key="5">
    <source>
        <dbReference type="ARBA" id="ARBA00022553"/>
    </source>
</evidence>
<proteinExistence type="predicted"/>
<dbReference type="CDD" id="cd00082">
    <property type="entry name" value="HisKA"/>
    <property type="match status" value="1"/>
</dbReference>
<dbReference type="EMBL" id="MSPP01000005">
    <property type="protein sequence ID" value="OUD08543.1"/>
    <property type="molecule type" value="Genomic_DNA"/>
</dbReference>
<reference evidence="17 18" key="1">
    <citation type="submission" date="2016-12" db="EMBL/GenBank/DDBJ databases">
        <title>The draft genome sequence of HSLHS2.</title>
        <authorList>
            <person name="Hu D."/>
            <person name="Wang L."/>
            <person name="Shao Z."/>
        </authorList>
    </citation>
    <scope>NUCLEOTIDE SEQUENCE [LARGE SCALE GENOMIC DNA]</scope>
    <source>
        <strain evidence="17">MCCC 1A06712</strain>
    </source>
</reference>
<dbReference type="PANTHER" id="PTHR43065">
    <property type="entry name" value="SENSOR HISTIDINE KINASE"/>
    <property type="match status" value="1"/>
</dbReference>
<evidence type="ECO:0000256" key="15">
    <source>
        <dbReference type="SAM" id="Phobius"/>
    </source>
</evidence>
<dbReference type="PRINTS" id="PR00344">
    <property type="entry name" value="BCTRLSENSOR"/>
</dbReference>
<evidence type="ECO:0000256" key="4">
    <source>
        <dbReference type="ARBA" id="ARBA00022475"/>
    </source>
</evidence>
<dbReference type="InterPro" id="IPR005467">
    <property type="entry name" value="His_kinase_dom"/>
</dbReference>
<dbReference type="GO" id="GO:0005524">
    <property type="term" value="F:ATP binding"/>
    <property type="evidence" value="ECO:0007669"/>
    <property type="project" value="UniProtKB-KW"/>
</dbReference>
<keyword evidence="13 15" id="KW-0472">Membrane</keyword>
<dbReference type="GO" id="GO:0005886">
    <property type="term" value="C:plasma membrane"/>
    <property type="evidence" value="ECO:0007669"/>
    <property type="project" value="UniProtKB-SubCell"/>
</dbReference>
<evidence type="ECO:0000256" key="9">
    <source>
        <dbReference type="ARBA" id="ARBA00022777"/>
    </source>
</evidence>
<evidence type="ECO:0000259" key="16">
    <source>
        <dbReference type="PROSITE" id="PS50109"/>
    </source>
</evidence>
<dbReference type="InterPro" id="IPR029151">
    <property type="entry name" value="Sensor-like_sf"/>
</dbReference>
<dbReference type="InterPro" id="IPR036097">
    <property type="entry name" value="HisK_dim/P_sf"/>
</dbReference>
<dbReference type="InterPro" id="IPR003594">
    <property type="entry name" value="HATPase_dom"/>
</dbReference>
<dbReference type="PANTHER" id="PTHR43065:SF46">
    <property type="entry name" value="C4-DICARBOXYLATE TRANSPORT SENSOR PROTEIN DCTB"/>
    <property type="match status" value="1"/>
</dbReference>
<dbReference type="InterPro" id="IPR003661">
    <property type="entry name" value="HisK_dim/P_dom"/>
</dbReference>
<dbReference type="SUPFAM" id="SSF47384">
    <property type="entry name" value="Homodimeric domain of signal transducing histidine kinase"/>
    <property type="match status" value="1"/>
</dbReference>
<dbReference type="InterPro" id="IPR017055">
    <property type="entry name" value="Sig_transdc_His_kinase_DctB"/>
</dbReference>
<dbReference type="Pfam" id="PF02743">
    <property type="entry name" value="dCache_1"/>
    <property type="match status" value="1"/>
</dbReference>
<keyword evidence="18" id="KW-1185">Reference proteome</keyword>